<reference evidence="1" key="1">
    <citation type="journal article" date="2014" name="Int. J. Syst. Evol. Microbiol.">
        <title>Complete genome sequence of Corynebacterium casei LMG S-19264T (=DSM 44701T), isolated from a smear-ripened cheese.</title>
        <authorList>
            <consortium name="US DOE Joint Genome Institute (JGI-PGF)"/>
            <person name="Walter F."/>
            <person name="Albersmeier A."/>
            <person name="Kalinowski J."/>
            <person name="Ruckert C."/>
        </authorList>
    </citation>
    <scope>NUCLEOTIDE SEQUENCE</scope>
    <source>
        <strain evidence="1">CGMCC 4.7110</strain>
    </source>
</reference>
<accession>A0A917XL50</accession>
<reference evidence="1" key="2">
    <citation type="submission" date="2020-09" db="EMBL/GenBank/DDBJ databases">
        <authorList>
            <person name="Sun Q."/>
            <person name="Zhou Y."/>
        </authorList>
    </citation>
    <scope>NUCLEOTIDE SEQUENCE</scope>
    <source>
        <strain evidence="1">CGMCC 4.7110</strain>
    </source>
</reference>
<name>A0A917XL50_9ACTN</name>
<organism evidence="1 2">
    <name type="scientific">Streptomyces fuscichromogenes</name>
    <dbReference type="NCBI Taxonomy" id="1324013"/>
    <lineage>
        <taxon>Bacteria</taxon>
        <taxon>Bacillati</taxon>
        <taxon>Actinomycetota</taxon>
        <taxon>Actinomycetes</taxon>
        <taxon>Kitasatosporales</taxon>
        <taxon>Streptomycetaceae</taxon>
        <taxon>Streptomyces</taxon>
    </lineage>
</organism>
<proteinExistence type="predicted"/>
<dbReference type="EMBL" id="BMML01000024">
    <property type="protein sequence ID" value="GGN36027.1"/>
    <property type="molecule type" value="Genomic_DNA"/>
</dbReference>
<evidence type="ECO:0000313" key="2">
    <source>
        <dbReference type="Proteomes" id="UP000653411"/>
    </source>
</evidence>
<dbReference type="AlphaFoldDB" id="A0A917XL50"/>
<keyword evidence="2" id="KW-1185">Reference proteome</keyword>
<sequence length="49" mass="5221">MRTRGCRNAYIDGSQSNVSASLRGDPLHGLHKIPEGLLEGRAQSGDVSL</sequence>
<dbReference type="Proteomes" id="UP000653411">
    <property type="component" value="Unassembled WGS sequence"/>
</dbReference>
<protein>
    <submittedName>
        <fullName evidence="1">Uncharacterized protein</fullName>
    </submittedName>
</protein>
<gene>
    <name evidence="1" type="ORF">GCM10011578_078760</name>
</gene>
<comment type="caution">
    <text evidence="1">The sequence shown here is derived from an EMBL/GenBank/DDBJ whole genome shotgun (WGS) entry which is preliminary data.</text>
</comment>
<evidence type="ECO:0000313" key="1">
    <source>
        <dbReference type="EMBL" id="GGN36027.1"/>
    </source>
</evidence>